<dbReference type="InterPro" id="IPR004089">
    <property type="entry name" value="MCPsignal_dom"/>
</dbReference>
<sequence>MLLDALFARVPSVRARLTLLTALLCLLMALLALGGVLLLSQANESLRTVYDDRVVPLRQLKTVSDMYAVNLVDTTHKVRMGSLDWAQGARLVDQAGQKVAQEWRAYTQTFLVPQERTLVSEITPLMARAEALRLRLLALMQARDLEGLEALAREQLYATIDPLSDKLNALVEVQLQVAQQEYDKGLRRYEQARWSALLGLGAACLLGIGLAGVITRRILRSLGAEPSAVREVAQGIARGALNQRLAVAQGDQSSVMAFMHSMQRSLARVVGEVRANVDELHAASGQIAQGNLDLSSRTEETAATTQRASARLDEVMQRLRQRIVHAGEARSLAEAGQAVARQAGQEMQAAIEAMRGIDGSTQRITEIIGVIDGIAFQTNILALNAAVEAARAGESGRGFAVVAAEVRALAQRSASAAREIKGLISEAATRSEQGTQQIEGTGRTLARMVDEIQRLSSLMARLDQSSGQDNEDIAELQLQVHELDRVAQQNAALVEEMAASSEQLKDQAGRLAQAVQVFQV</sequence>
<feature type="domain" description="Methyl-accepting transducer" evidence="6">
    <location>
        <begin position="276"/>
        <end position="505"/>
    </location>
</feature>
<dbReference type="GO" id="GO:0004888">
    <property type="term" value="F:transmembrane signaling receptor activity"/>
    <property type="evidence" value="ECO:0007669"/>
    <property type="project" value="InterPro"/>
</dbReference>
<feature type="transmembrane region" description="Helical" evidence="5">
    <location>
        <begin position="20"/>
        <end position="39"/>
    </location>
</feature>
<gene>
    <name evidence="7" type="ORF">DFR39_103238</name>
</gene>
<dbReference type="PROSITE" id="PS50111">
    <property type="entry name" value="CHEMOTAXIS_TRANSDUC_2"/>
    <property type="match status" value="1"/>
</dbReference>
<dbReference type="Gene3D" id="1.10.287.950">
    <property type="entry name" value="Methyl-accepting chemotaxis protein"/>
    <property type="match status" value="1"/>
</dbReference>
<dbReference type="InterPro" id="IPR051310">
    <property type="entry name" value="MCP_chemotaxis"/>
</dbReference>
<evidence type="ECO:0000256" key="1">
    <source>
        <dbReference type="ARBA" id="ARBA00022481"/>
    </source>
</evidence>
<keyword evidence="7" id="KW-0675">Receptor</keyword>
<evidence type="ECO:0000256" key="2">
    <source>
        <dbReference type="ARBA" id="ARBA00029447"/>
    </source>
</evidence>
<dbReference type="EMBL" id="SNXE01000003">
    <property type="protein sequence ID" value="TDP11312.1"/>
    <property type="molecule type" value="Genomic_DNA"/>
</dbReference>
<dbReference type="Pfam" id="PF12729">
    <property type="entry name" value="4HB_MCP_1"/>
    <property type="match status" value="1"/>
</dbReference>
<comment type="caution">
    <text evidence="7">The sequence shown here is derived from an EMBL/GenBank/DDBJ whole genome shotgun (WGS) entry which is preliminary data.</text>
</comment>
<reference evidence="7 8" key="1">
    <citation type="submission" date="2019-03" db="EMBL/GenBank/DDBJ databases">
        <title>Genomic Encyclopedia of Type Strains, Phase IV (KMG-IV): sequencing the most valuable type-strain genomes for metagenomic binning, comparative biology and taxonomic classification.</title>
        <authorList>
            <person name="Goeker M."/>
        </authorList>
    </citation>
    <scope>NUCLEOTIDE SEQUENCE [LARGE SCALE GENOMIC DNA]</scope>
    <source>
        <strain evidence="7 8">DSM 25082</strain>
    </source>
</reference>
<proteinExistence type="inferred from homology"/>
<evidence type="ECO:0000256" key="4">
    <source>
        <dbReference type="SAM" id="Coils"/>
    </source>
</evidence>
<dbReference type="SUPFAM" id="SSF58104">
    <property type="entry name" value="Methyl-accepting chemotaxis protein (MCP) signaling domain"/>
    <property type="match status" value="1"/>
</dbReference>
<dbReference type="GO" id="GO:0005886">
    <property type="term" value="C:plasma membrane"/>
    <property type="evidence" value="ECO:0007669"/>
    <property type="project" value="TreeGrafter"/>
</dbReference>
<keyword evidence="1" id="KW-0488">Methylation</keyword>
<evidence type="ECO:0000256" key="3">
    <source>
        <dbReference type="PROSITE-ProRule" id="PRU00284"/>
    </source>
</evidence>
<dbReference type="InterPro" id="IPR004090">
    <property type="entry name" value="Chemotax_Me-accpt_rcpt"/>
</dbReference>
<comment type="similarity">
    <text evidence="2">Belongs to the methyl-accepting chemotaxis (MCP) protein family.</text>
</comment>
<dbReference type="AlphaFoldDB" id="A0A4R6N7X6"/>
<evidence type="ECO:0000313" key="8">
    <source>
        <dbReference type="Proteomes" id="UP000295357"/>
    </source>
</evidence>
<dbReference type="OrthoDB" id="9806477at2"/>
<feature type="coiled-coil region" evidence="4">
    <location>
        <begin position="445"/>
        <end position="503"/>
    </location>
</feature>
<dbReference type="InterPro" id="IPR024478">
    <property type="entry name" value="HlyB_4HB_MCP"/>
</dbReference>
<dbReference type="GO" id="GO:0007165">
    <property type="term" value="P:signal transduction"/>
    <property type="evidence" value="ECO:0007669"/>
    <property type="project" value="UniProtKB-KW"/>
</dbReference>
<dbReference type="Pfam" id="PF00015">
    <property type="entry name" value="MCPsignal"/>
    <property type="match status" value="1"/>
</dbReference>
<dbReference type="PANTHER" id="PTHR43531:SF14">
    <property type="entry name" value="METHYL-ACCEPTING CHEMOTAXIS PROTEIN I-RELATED"/>
    <property type="match status" value="1"/>
</dbReference>
<dbReference type="PANTHER" id="PTHR43531">
    <property type="entry name" value="PROTEIN ICFG"/>
    <property type="match status" value="1"/>
</dbReference>
<evidence type="ECO:0000256" key="5">
    <source>
        <dbReference type="SAM" id="Phobius"/>
    </source>
</evidence>
<dbReference type="RefSeq" id="WP_133603212.1">
    <property type="nucleotide sequence ID" value="NZ_JAUFPJ010000006.1"/>
</dbReference>
<keyword evidence="8" id="KW-1185">Reference proteome</keyword>
<keyword evidence="5" id="KW-0812">Transmembrane</keyword>
<evidence type="ECO:0000313" key="7">
    <source>
        <dbReference type="EMBL" id="TDP11312.1"/>
    </source>
</evidence>
<accession>A0A4R6N7X6</accession>
<dbReference type="PRINTS" id="PR00260">
    <property type="entry name" value="CHEMTRNSDUCR"/>
</dbReference>
<keyword evidence="3" id="KW-0807">Transducer</keyword>
<protein>
    <submittedName>
        <fullName evidence="7">Methyl-accepting chemotaxis protein/methyl-accepting chemotaxis protein-1 (Serine sensor receptor)</fullName>
    </submittedName>
</protein>
<dbReference type="GO" id="GO:0006935">
    <property type="term" value="P:chemotaxis"/>
    <property type="evidence" value="ECO:0007669"/>
    <property type="project" value="InterPro"/>
</dbReference>
<evidence type="ECO:0000259" key="6">
    <source>
        <dbReference type="PROSITE" id="PS50111"/>
    </source>
</evidence>
<keyword evidence="5" id="KW-0472">Membrane</keyword>
<name>A0A4R6N7X6_9BURK</name>
<keyword evidence="5" id="KW-1133">Transmembrane helix</keyword>
<keyword evidence="4" id="KW-0175">Coiled coil</keyword>
<dbReference type="Proteomes" id="UP000295357">
    <property type="component" value="Unassembled WGS sequence"/>
</dbReference>
<feature type="transmembrane region" description="Helical" evidence="5">
    <location>
        <begin position="194"/>
        <end position="214"/>
    </location>
</feature>
<organism evidence="7 8">
    <name type="scientific">Roseateles asaccharophilus</name>
    <dbReference type="NCBI Taxonomy" id="582607"/>
    <lineage>
        <taxon>Bacteria</taxon>
        <taxon>Pseudomonadati</taxon>
        <taxon>Pseudomonadota</taxon>
        <taxon>Betaproteobacteria</taxon>
        <taxon>Burkholderiales</taxon>
        <taxon>Sphaerotilaceae</taxon>
        <taxon>Roseateles</taxon>
    </lineage>
</organism>
<dbReference type="SMART" id="SM00283">
    <property type="entry name" value="MA"/>
    <property type="match status" value="1"/>
</dbReference>